<reference evidence="2" key="1">
    <citation type="submission" date="2024-04" db="EMBL/GenBank/DDBJ databases">
        <authorList>
            <consortium name="Molecular Ecology Group"/>
        </authorList>
    </citation>
    <scope>NUCLEOTIDE SEQUENCE</scope>
</reference>
<name>A0AAV2P411_9HYME</name>
<dbReference type="Proteomes" id="UP001497644">
    <property type="component" value="Chromosome 6"/>
</dbReference>
<evidence type="ECO:0000256" key="1">
    <source>
        <dbReference type="SAM" id="MobiDB-lite"/>
    </source>
</evidence>
<evidence type="ECO:0000313" key="3">
    <source>
        <dbReference type="Proteomes" id="UP001497644"/>
    </source>
</evidence>
<gene>
    <name evidence="2" type="ORF">LPLAT_LOCUS11678</name>
</gene>
<keyword evidence="3" id="KW-1185">Reference proteome</keyword>
<protein>
    <submittedName>
        <fullName evidence="2">Uncharacterized protein</fullName>
    </submittedName>
</protein>
<organism evidence="2 3">
    <name type="scientific">Lasius platythorax</name>
    <dbReference type="NCBI Taxonomy" id="488582"/>
    <lineage>
        <taxon>Eukaryota</taxon>
        <taxon>Metazoa</taxon>
        <taxon>Ecdysozoa</taxon>
        <taxon>Arthropoda</taxon>
        <taxon>Hexapoda</taxon>
        <taxon>Insecta</taxon>
        <taxon>Pterygota</taxon>
        <taxon>Neoptera</taxon>
        <taxon>Endopterygota</taxon>
        <taxon>Hymenoptera</taxon>
        <taxon>Apocrita</taxon>
        <taxon>Aculeata</taxon>
        <taxon>Formicoidea</taxon>
        <taxon>Formicidae</taxon>
        <taxon>Formicinae</taxon>
        <taxon>Lasius</taxon>
        <taxon>Lasius</taxon>
    </lineage>
</organism>
<proteinExistence type="predicted"/>
<accession>A0AAV2P411</accession>
<sequence length="76" mass="8524">MLTASSILTTLSQPFPDLPDSARIVKVMRTLDIEPAMIIDCSRNPRKQDQGYECQDAMSREASLQDSMHPDRLSSI</sequence>
<dbReference type="AlphaFoldDB" id="A0AAV2P411"/>
<evidence type="ECO:0000313" key="2">
    <source>
        <dbReference type="EMBL" id="CAL1686365.1"/>
    </source>
</evidence>
<dbReference type="EMBL" id="OZ034829">
    <property type="protein sequence ID" value="CAL1686365.1"/>
    <property type="molecule type" value="Genomic_DNA"/>
</dbReference>
<feature type="region of interest" description="Disordered" evidence="1">
    <location>
        <begin position="44"/>
        <end position="76"/>
    </location>
</feature>